<dbReference type="InterPro" id="IPR000834">
    <property type="entry name" value="Peptidase_M14"/>
</dbReference>
<dbReference type="Gene3D" id="2.60.40.3120">
    <property type="match status" value="1"/>
</dbReference>
<feature type="compositionally biased region" description="Polar residues" evidence="4">
    <location>
        <begin position="1"/>
        <end position="22"/>
    </location>
</feature>
<sequence length="1693" mass="196275">MQTQNLNSNQGAPPGTQIGQFNSSVPSSSVVKQSRLQSSGQKKYSLQISDQNHKHCLNNVNHHIHNSGVQQILKNLDINALEASNNQLHSEEDEQNHVLQEDDEDDNALNFSEQQEEEVLKRMNQMDQSENMAFLFGQRGQDPLIMQQNQDALHRQEHGGVVVYDSYARIKGNTLLQSYYENNLPAKIDFNILFDKNEIMKAEKLFAKEPRERDFQNDFDKFVFKHLPKFQPERDFGFNQSGITSSTYQFTINVPQQENLLIFDSRFENGNLRRAMKVNNVEYNLLLENDVNTKGHTQWFYFKVIHKYPKTKPQSLYSMGMKPCIYSRRQNELYGKGWFRGGDQIKYFQNDIPRKTGNNAGQYNNANNSFLYNNNGAGEGSEFHFTLSFIYEFDEQEDEVWFAHAVPYSFTDLQINLKGIKDKDESKNIFRTNILCRTLAGSPCPLITITDKIDTYVDYYDEILLSKKLPNLVRKQLAKKYQKCKKIYKQSMESKGKVRRLLKAAFEEELNNFYQRYHSEFIKVDPKFENYHQKLKSYIQDHYHKKAVIITSRVHPGEPQSSYMLQGTIDYLLSDEAKELRKYFVFRIVPMLNVDGVIFGNYRCSLLGVDLNRKWVQPNIFLHPTIFYAKQLVRNMHNERRVLMFCDFHGHSRKLNAFYYACSYKNFEHEGRIKNAQLRVIPLLCCHKNNMLNFKDCRFKIEKCKESTARVVVFREFNIMNSFTLEASFFGHEESAENNPTQEEERKKQLASEANTNNANGTPDINLPPQIQINDKKEPDSSPSGGANTNHAKKGKGQEATKKIRQKRKTVIVSKKMQAQVESQYLESMRKEDNVTNSEADTFSQIIKIHAQQDELLDLEFFIKGVKEKTKFQKNDESGQEEEEIQATDSSDSEESVKKYFVNRGNPKSQFENQTNANNSNIQKPHIKIKKSKRAVIQTEKKDDKTPDVQFRSIESPSKIKQLNRRMTQIKGGNKQLVSLEGDKPITQKNNQPLSQEGTLDQYQLKGSNFCFSKKDNSRGASITQGLGFDKITHRKETSPSNLLQEFQNFEVSPIKSRVNASMTIKSFEEDKMERDNLLHDDHSAIMFKSYEELKYNIVEERQRIIPLYENPLYHQNRLNNSNNQIRSSSIKKGDDSASNHLITTQDKQQLLTQQQQINLRNISTNQYEPYEEYKASGEYQAFSSYNRQITNLSIKNEQSQNQSNFGKAMYHNIYHQMIPSPIRSGDNSILNDSHNINQTTLLFNKPEDLYTNRKQRYGNNKNGLNISNTQNQCVSMQRMSFKELLESSRLTRATDRSIVDAKHNNYIRKSINVHNNNANQEGITTSHNQSSGGGNPTHLLQILKNTYNRFQNQKGQGANSNNQSHRFNELNQSEFDDQPQQHNLTNALQQKQFQYDIQRSYFNNKNNNSVSNNSNTNYQNNTFHHNTYKKQPQFIETQLSHINNHKHHQLGLSSKDENADKKTISLQQMSKQNFNSTLQSRIVQNIQQQKQQQQQILLNQCTSNPVLNPNNITVGVPQTTSLIGLIPSQNSSIERIQNRQKYQHQQQKLDSRVNYINRVQNSNDQVTTSSHQRSPSKVSKKAKIHKKGATRQSIGSGIQNDTMNKDKQLQLFIVDQRTDKQAANIDKKNYFIQRQQQLPPQAQNMSRKTTSKIISNNIQGVVLQGFSKQPPTGKTSDNNRDNQIFKQQQQHI</sequence>
<dbReference type="SUPFAM" id="SSF53187">
    <property type="entry name" value="Zn-dependent exopeptidases"/>
    <property type="match status" value="1"/>
</dbReference>
<evidence type="ECO:0000256" key="2">
    <source>
        <dbReference type="ARBA" id="ARBA00005988"/>
    </source>
</evidence>
<feature type="region of interest" description="Disordered" evidence="4">
    <location>
        <begin position="871"/>
        <end position="897"/>
    </location>
</feature>
<evidence type="ECO:0000313" key="7">
    <source>
        <dbReference type="Proteomes" id="UP000039865"/>
    </source>
</evidence>
<dbReference type="PANTHER" id="PTHR12756:SF11">
    <property type="entry name" value="CYTOSOLIC CARBOXYPEPTIDASE 1"/>
    <property type="match status" value="1"/>
</dbReference>
<feature type="compositionally biased region" description="Polar residues" evidence="4">
    <location>
        <begin position="1563"/>
        <end position="1577"/>
    </location>
</feature>
<feature type="compositionally biased region" description="Polar residues" evidence="4">
    <location>
        <begin position="1591"/>
        <end position="1602"/>
    </location>
</feature>
<dbReference type="GO" id="GO:0004181">
    <property type="term" value="F:metallocarboxypeptidase activity"/>
    <property type="evidence" value="ECO:0007669"/>
    <property type="project" value="InterPro"/>
</dbReference>
<dbReference type="OrthoDB" id="10253041at2759"/>
<evidence type="ECO:0000256" key="4">
    <source>
        <dbReference type="SAM" id="MobiDB-lite"/>
    </source>
</evidence>
<dbReference type="EMBL" id="CCKQ01007553">
    <property type="protein sequence ID" value="CDW78937.1"/>
    <property type="molecule type" value="Genomic_DNA"/>
</dbReference>
<feature type="domain" description="Peptidase M14" evidence="5">
    <location>
        <begin position="406"/>
        <end position="757"/>
    </location>
</feature>
<evidence type="ECO:0000256" key="1">
    <source>
        <dbReference type="ARBA" id="ARBA00001947"/>
    </source>
</evidence>
<feature type="compositionally biased region" description="Acidic residues" evidence="4">
    <location>
        <begin position="878"/>
        <end position="894"/>
    </location>
</feature>
<organism evidence="6 7">
    <name type="scientific">Stylonychia lemnae</name>
    <name type="common">Ciliate</name>
    <dbReference type="NCBI Taxonomy" id="5949"/>
    <lineage>
        <taxon>Eukaryota</taxon>
        <taxon>Sar</taxon>
        <taxon>Alveolata</taxon>
        <taxon>Ciliophora</taxon>
        <taxon>Intramacronucleata</taxon>
        <taxon>Spirotrichea</taxon>
        <taxon>Stichotrichia</taxon>
        <taxon>Sporadotrichida</taxon>
        <taxon>Oxytrichidae</taxon>
        <taxon>Stylonychinae</taxon>
        <taxon>Stylonychia</taxon>
    </lineage>
</organism>
<dbReference type="PROSITE" id="PS52035">
    <property type="entry name" value="PEPTIDASE_M14"/>
    <property type="match status" value="1"/>
</dbReference>
<feature type="compositionally biased region" description="Polar residues" evidence="4">
    <location>
        <begin position="781"/>
        <end position="790"/>
    </location>
</feature>
<feature type="active site" description="Proton donor/acceptor" evidence="3">
    <location>
        <position position="726"/>
    </location>
</feature>
<dbReference type="GO" id="GO:0006508">
    <property type="term" value="P:proteolysis"/>
    <property type="evidence" value="ECO:0007669"/>
    <property type="project" value="InterPro"/>
</dbReference>
<dbReference type="PANTHER" id="PTHR12756">
    <property type="entry name" value="CYTOSOLIC CARBOXYPEPTIDASE"/>
    <property type="match status" value="1"/>
</dbReference>
<reference evidence="6 7" key="1">
    <citation type="submission" date="2014-06" db="EMBL/GenBank/DDBJ databases">
        <authorList>
            <person name="Swart Estienne"/>
        </authorList>
    </citation>
    <scope>NUCLEOTIDE SEQUENCE [LARGE SCALE GENOMIC DNA]</scope>
    <source>
        <strain evidence="6 7">130c</strain>
    </source>
</reference>
<feature type="compositionally biased region" description="Basic residues" evidence="4">
    <location>
        <begin position="1579"/>
        <end position="1590"/>
    </location>
</feature>
<proteinExistence type="inferred from homology"/>
<keyword evidence="6" id="KW-0378">Hydrolase</keyword>
<feature type="compositionally biased region" description="Polar residues" evidence="4">
    <location>
        <begin position="32"/>
        <end position="45"/>
    </location>
</feature>
<dbReference type="Gene3D" id="3.40.630.10">
    <property type="entry name" value="Zn peptidases"/>
    <property type="match status" value="1"/>
</dbReference>
<feature type="region of interest" description="Disordered" evidence="4">
    <location>
        <begin position="88"/>
        <end position="107"/>
    </location>
</feature>
<feature type="region of interest" description="Disordered" evidence="4">
    <location>
        <begin position="1"/>
        <end position="45"/>
    </location>
</feature>
<keyword evidence="7" id="KW-1185">Reference proteome</keyword>
<feature type="region of interest" description="Disordered" evidence="4">
    <location>
        <begin position="733"/>
        <end position="811"/>
    </location>
</feature>
<accession>A0A078ABI4</accession>
<dbReference type="InParanoid" id="A0A078ABI4"/>
<evidence type="ECO:0000313" key="6">
    <source>
        <dbReference type="EMBL" id="CDW78937.1"/>
    </source>
</evidence>
<name>A0A078ABI4_STYLE</name>
<comment type="cofactor">
    <cofactor evidence="1">
        <name>Zn(2+)</name>
        <dbReference type="ChEBI" id="CHEBI:29105"/>
    </cofactor>
</comment>
<keyword evidence="6" id="KW-0121">Carboxypeptidase</keyword>
<gene>
    <name evidence="6" type="primary">Contig13124.g13996</name>
    <name evidence="6" type="ORF">STYLEM_7922</name>
</gene>
<feature type="region of interest" description="Disordered" evidence="4">
    <location>
        <begin position="1563"/>
        <end position="1602"/>
    </location>
</feature>
<evidence type="ECO:0000259" key="5">
    <source>
        <dbReference type="PROSITE" id="PS52035"/>
    </source>
</evidence>
<dbReference type="GO" id="GO:0008270">
    <property type="term" value="F:zinc ion binding"/>
    <property type="evidence" value="ECO:0007669"/>
    <property type="project" value="InterPro"/>
</dbReference>
<dbReference type="Proteomes" id="UP000039865">
    <property type="component" value="Unassembled WGS sequence"/>
</dbReference>
<keyword evidence="6" id="KW-0645">Protease</keyword>
<evidence type="ECO:0000256" key="3">
    <source>
        <dbReference type="PROSITE-ProRule" id="PRU01379"/>
    </source>
</evidence>
<feature type="compositionally biased region" description="Polar residues" evidence="4">
    <location>
        <begin position="752"/>
        <end position="773"/>
    </location>
</feature>
<protein>
    <submittedName>
        <fullName evidence="6">Zinc carboxypeptidase family protein</fullName>
    </submittedName>
</protein>
<comment type="similarity">
    <text evidence="2 3">Belongs to the peptidase M14 family.</text>
</comment>
<dbReference type="InterPro" id="IPR050821">
    <property type="entry name" value="Cytosolic_carboxypeptidase"/>
</dbReference>